<organism evidence="1">
    <name type="scientific">Rhizophora mucronata</name>
    <name type="common">Asiatic mangrove</name>
    <dbReference type="NCBI Taxonomy" id="61149"/>
    <lineage>
        <taxon>Eukaryota</taxon>
        <taxon>Viridiplantae</taxon>
        <taxon>Streptophyta</taxon>
        <taxon>Embryophyta</taxon>
        <taxon>Tracheophyta</taxon>
        <taxon>Spermatophyta</taxon>
        <taxon>Magnoliopsida</taxon>
        <taxon>eudicotyledons</taxon>
        <taxon>Gunneridae</taxon>
        <taxon>Pentapetalae</taxon>
        <taxon>rosids</taxon>
        <taxon>fabids</taxon>
        <taxon>Malpighiales</taxon>
        <taxon>Rhizophoraceae</taxon>
        <taxon>Rhizophora</taxon>
    </lineage>
</organism>
<accession>A0A2P2NBN4</accession>
<evidence type="ECO:0000313" key="1">
    <source>
        <dbReference type="EMBL" id="MBX39830.1"/>
    </source>
</evidence>
<protein>
    <submittedName>
        <fullName evidence="1">Uncharacterized protein</fullName>
    </submittedName>
</protein>
<dbReference type="EMBL" id="GGEC01059346">
    <property type="protein sequence ID" value="MBX39830.1"/>
    <property type="molecule type" value="Transcribed_RNA"/>
</dbReference>
<name>A0A2P2NBN4_RHIMU</name>
<proteinExistence type="predicted"/>
<reference evidence="1" key="1">
    <citation type="submission" date="2018-02" db="EMBL/GenBank/DDBJ databases">
        <title>Rhizophora mucronata_Transcriptome.</title>
        <authorList>
            <person name="Meera S.P."/>
            <person name="Sreeshan A."/>
            <person name="Augustine A."/>
        </authorList>
    </citation>
    <scope>NUCLEOTIDE SEQUENCE</scope>
    <source>
        <tissue evidence="1">Leaf</tissue>
    </source>
</reference>
<dbReference type="AlphaFoldDB" id="A0A2P2NBN4"/>
<sequence length="21" mass="2245">MMGIVVELAEKDPSPICSILV</sequence>